<keyword evidence="2" id="KW-1185">Reference proteome</keyword>
<dbReference type="Proteomes" id="UP000242457">
    <property type="component" value="Unassembled WGS sequence"/>
</dbReference>
<protein>
    <submittedName>
        <fullName evidence="1">Uncharacterized protein</fullName>
    </submittedName>
</protein>
<reference evidence="1 2" key="1">
    <citation type="submission" date="2014-07" db="EMBL/GenBank/DDBJ databases">
        <title>Genomic and transcriptomic analysis on Apis cerana provide comprehensive insights into honey bee biology.</title>
        <authorList>
            <person name="Diao Q."/>
            <person name="Sun L."/>
            <person name="Zheng H."/>
            <person name="Zheng H."/>
            <person name="Xu S."/>
            <person name="Wang S."/>
            <person name="Zeng Z."/>
            <person name="Hu F."/>
            <person name="Su S."/>
            <person name="Wu J."/>
        </authorList>
    </citation>
    <scope>NUCLEOTIDE SEQUENCE [LARGE SCALE GENOMIC DNA]</scope>
    <source>
        <tissue evidence="1">Pupae without intestine</tissue>
    </source>
</reference>
<proteinExistence type="predicted"/>
<accession>A0A2A3E182</accession>
<name>A0A2A3E182_APICC</name>
<organism evidence="1 2">
    <name type="scientific">Apis cerana cerana</name>
    <name type="common">Oriental honeybee</name>
    <dbReference type="NCBI Taxonomy" id="94128"/>
    <lineage>
        <taxon>Eukaryota</taxon>
        <taxon>Metazoa</taxon>
        <taxon>Ecdysozoa</taxon>
        <taxon>Arthropoda</taxon>
        <taxon>Hexapoda</taxon>
        <taxon>Insecta</taxon>
        <taxon>Pterygota</taxon>
        <taxon>Neoptera</taxon>
        <taxon>Endopterygota</taxon>
        <taxon>Hymenoptera</taxon>
        <taxon>Apocrita</taxon>
        <taxon>Aculeata</taxon>
        <taxon>Apoidea</taxon>
        <taxon>Anthophila</taxon>
        <taxon>Apidae</taxon>
        <taxon>Apis</taxon>
    </lineage>
</organism>
<evidence type="ECO:0000313" key="1">
    <source>
        <dbReference type="EMBL" id="PBC25457.1"/>
    </source>
</evidence>
<evidence type="ECO:0000313" key="2">
    <source>
        <dbReference type="Proteomes" id="UP000242457"/>
    </source>
</evidence>
<sequence length="160" mass="18240">MPQPKKTDVIVKIEREITFIVSCENGNAGVMRIRTKGRAEKIEGWEEGAGREFIKLKANDCRRDLYCLWESAIIITSIRNWFKPGNFNSKDEDHSATTDPNFIKTMLVENREIDNKSSIANSGLHPKKVLLLVGLERFTMSFFLKVKPSILENIAISLIN</sequence>
<gene>
    <name evidence="1" type="ORF">APICC_01766</name>
</gene>
<dbReference type="AlphaFoldDB" id="A0A2A3E182"/>
<dbReference type="EMBL" id="KZ288463">
    <property type="protein sequence ID" value="PBC25457.1"/>
    <property type="molecule type" value="Genomic_DNA"/>
</dbReference>